<evidence type="ECO:0000256" key="1">
    <source>
        <dbReference type="ARBA" id="ARBA00004162"/>
    </source>
</evidence>
<feature type="transmembrane region" description="Helical" evidence="6">
    <location>
        <begin position="342"/>
        <end position="364"/>
    </location>
</feature>
<sequence>MNKTVNINLAGVFFHIDEDAYIKLQRYLEAIKRSFTDSQGRSEIIADIEARIAELFSERVKHEKQVISNKEVDEVITIMGQPEDYLVDDEIFEDEPKSYHSRTYSGRAKKLFRDTDNSYIGGVASGLGHYLGIDALWVRLLWILLAIGSGGTFIFIYILFWILVPEAVSTADKLTMTGEPVNISNIEKKIKDGFEGVSDAAKNVSDTISEKAKDVTNSVNEAAKNVNFQKQGNRLKSTSKSFFDTIGDIIMFFLKVFSKFIGIMLIIVGAATLIGLIIGFFTVGATDLIHVPGFDFIDAANAANTPIWLISLLMLFAIGIPFFFLFYLGLKILINNLKSIGNIAKFSLLGIWFIAIISLIVIGIKQASEHAFDASVNSKEVLYISANDTLRVKMNTNDTYKNKAYRSGHSVKLVYNDNDEKIIYSSDIRLIVRSTKDSLASIRIEKRAEGSSYQQAKERANNINYNYILNGNELLLDAYLTTAYENKFSDQEVELILYLPEGLTLYADDNTYSFHRNSSYYDDILDNGMEEHYLIIMNNEILCSDCPDDEYKVRVNINDESHIRINEDGLEIKSIDSNLEINDEGVKAESESVRVDINENGINITSEENNTVEE</sequence>
<keyword evidence="5 6" id="KW-0472">Membrane</keyword>
<dbReference type="PANTHER" id="PTHR33885">
    <property type="entry name" value="PHAGE SHOCK PROTEIN C"/>
    <property type="match status" value="1"/>
</dbReference>
<keyword evidence="4 6" id="KW-1133">Transmembrane helix</keyword>
<dbReference type="Pfam" id="PF22744">
    <property type="entry name" value="Toast-rack_PspC-Cterm"/>
    <property type="match status" value="1"/>
</dbReference>
<dbReference type="InterPro" id="IPR054321">
    <property type="entry name" value="PspC-rel_TM"/>
</dbReference>
<keyword evidence="2" id="KW-1003">Cell membrane</keyword>
<dbReference type="PANTHER" id="PTHR33885:SF3">
    <property type="entry name" value="PHAGE SHOCK PROTEIN C"/>
    <property type="match status" value="1"/>
</dbReference>
<dbReference type="InterPro" id="IPR054319">
    <property type="entry name" value="PspC-rel_ToastRack"/>
</dbReference>
<feature type="domain" description="PspC-related ToastRack" evidence="9">
    <location>
        <begin position="415"/>
        <end position="548"/>
    </location>
</feature>
<name>A0A5D0G5B1_9FLAO</name>
<proteinExistence type="predicted"/>
<dbReference type="InterPro" id="IPR007168">
    <property type="entry name" value="Phageshock_PspC_N"/>
</dbReference>
<organism evidence="10 11">
    <name type="scientific">Formosa maritima</name>
    <dbReference type="NCBI Taxonomy" id="2592046"/>
    <lineage>
        <taxon>Bacteria</taxon>
        <taxon>Pseudomonadati</taxon>
        <taxon>Bacteroidota</taxon>
        <taxon>Flavobacteriia</taxon>
        <taxon>Flavobacteriales</taxon>
        <taxon>Flavobacteriaceae</taxon>
        <taxon>Formosa</taxon>
    </lineage>
</organism>
<dbReference type="InterPro" id="IPR052027">
    <property type="entry name" value="PspC"/>
</dbReference>
<dbReference type="RefSeq" id="WP_148455598.1">
    <property type="nucleotide sequence ID" value="NZ_VSFC01000050.1"/>
</dbReference>
<dbReference type="OrthoDB" id="5772680at2"/>
<evidence type="ECO:0000256" key="3">
    <source>
        <dbReference type="ARBA" id="ARBA00022692"/>
    </source>
</evidence>
<dbReference type="Gene3D" id="1.20.120.20">
    <property type="entry name" value="Apolipoprotein"/>
    <property type="match status" value="1"/>
</dbReference>
<evidence type="ECO:0000259" key="9">
    <source>
        <dbReference type="Pfam" id="PF22744"/>
    </source>
</evidence>
<comment type="caution">
    <text evidence="10">The sequence shown here is derived from an EMBL/GenBank/DDBJ whole genome shotgun (WGS) entry which is preliminary data.</text>
</comment>
<evidence type="ECO:0000256" key="6">
    <source>
        <dbReference type="SAM" id="Phobius"/>
    </source>
</evidence>
<evidence type="ECO:0000259" key="7">
    <source>
        <dbReference type="Pfam" id="PF04024"/>
    </source>
</evidence>
<evidence type="ECO:0000256" key="5">
    <source>
        <dbReference type="ARBA" id="ARBA00023136"/>
    </source>
</evidence>
<evidence type="ECO:0000313" key="11">
    <source>
        <dbReference type="Proteomes" id="UP000324550"/>
    </source>
</evidence>
<feature type="transmembrane region" description="Helical" evidence="6">
    <location>
        <begin position="306"/>
        <end position="330"/>
    </location>
</feature>
<evidence type="ECO:0000259" key="8">
    <source>
        <dbReference type="Pfam" id="PF22571"/>
    </source>
</evidence>
<dbReference type="Pfam" id="PF04024">
    <property type="entry name" value="PspC"/>
    <property type="match status" value="1"/>
</dbReference>
<protein>
    <submittedName>
        <fullName evidence="10">PspC domain-containing protein</fullName>
    </submittedName>
</protein>
<dbReference type="Proteomes" id="UP000324550">
    <property type="component" value="Unassembled WGS sequence"/>
</dbReference>
<gene>
    <name evidence="10" type="ORF">FVF61_09295</name>
</gene>
<keyword evidence="11" id="KW-1185">Reference proteome</keyword>
<dbReference type="AlphaFoldDB" id="A0A5D0G5B1"/>
<keyword evidence="3 6" id="KW-0812">Transmembrane</keyword>
<evidence type="ECO:0000313" key="10">
    <source>
        <dbReference type="EMBL" id="TYA53800.1"/>
    </source>
</evidence>
<evidence type="ECO:0000256" key="2">
    <source>
        <dbReference type="ARBA" id="ARBA00022475"/>
    </source>
</evidence>
<dbReference type="Pfam" id="PF22571">
    <property type="entry name" value="LiaI-LiaF-TM_PspC"/>
    <property type="match status" value="1"/>
</dbReference>
<feature type="domain" description="Phage shock protein PspC N-terminal" evidence="7">
    <location>
        <begin position="109"/>
        <end position="167"/>
    </location>
</feature>
<accession>A0A5D0G5B1</accession>
<evidence type="ECO:0000256" key="4">
    <source>
        <dbReference type="ARBA" id="ARBA00022989"/>
    </source>
</evidence>
<comment type="subcellular location">
    <subcellularLocation>
        <location evidence="1">Cell membrane</location>
        <topology evidence="1">Single-pass membrane protein</topology>
    </subcellularLocation>
</comment>
<reference evidence="10 11" key="1">
    <citation type="submission" date="2019-08" db="EMBL/GenBank/DDBJ databases">
        <title>Formosa sediminis sp. nov., isolated from marine sediment.</title>
        <authorList>
            <person name="Cao W.R."/>
        </authorList>
    </citation>
    <scope>NUCLEOTIDE SEQUENCE [LARGE SCALE GENOMIC DNA]</scope>
    <source>
        <strain evidence="10 11">1494</strain>
    </source>
</reference>
<feature type="transmembrane region" description="Helical" evidence="6">
    <location>
        <begin position="140"/>
        <end position="164"/>
    </location>
</feature>
<dbReference type="EMBL" id="VSFC01000050">
    <property type="protein sequence ID" value="TYA53800.1"/>
    <property type="molecule type" value="Genomic_DNA"/>
</dbReference>
<feature type="transmembrane region" description="Helical" evidence="6">
    <location>
        <begin position="260"/>
        <end position="286"/>
    </location>
</feature>
<feature type="domain" description="PspC-related transmembrane region" evidence="8">
    <location>
        <begin position="229"/>
        <end position="369"/>
    </location>
</feature>
<dbReference type="GO" id="GO:0005886">
    <property type="term" value="C:plasma membrane"/>
    <property type="evidence" value="ECO:0007669"/>
    <property type="project" value="UniProtKB-SubCell"/>
</dbReference>